<evidence type="ECO:0000256" key="3">
    <source>
        <dbReference type="ARBA" id="ARBA00023002"/>
    </source>
</evidence>
<keyword evidence="5" id="KW-0812">Transmembrane</keyword>
<proteinExistence type="inferred from homology"/>
<dbReference type="RefSeq" id="WP_320510737.1">
    <property type="nucleotide sequence ID" value="NZ_JAXCLW010000012.1"/>
</dbReference>
<feature type="transmembrane region" description="Helical" evidence="5">
    <location>
        <begin position="125"/>
        <end position="145"/>
    </location>
</feature>
<protein>
    <submittedName>
        <fullName evidence="7">Glucose/quinate/shikimate family membrane-bound PQQ-dependent dehydrogenase</fullName>
    </submittedName>
</protein>
<organism evidence="7 8">
    <name type="scientific">Dongia soli</name>
    <dbReference type="NCBI Taxonomy" id="600628"/>
    <lineage>
        <taxon>Bacteria</taxon>
        <taxon>Pseudomonadati</taxon>
        <taxon>Pseudomonadota</taxon>
        <taxon>Alphaproteobacteria</taxon>
        <taxon>Rhodospirillales</taxon>
        <taxon>Dongiaceae</taxon>
        <taxon>Dongia</taxon>
    </lineage>
</organism>
<keyword evidence="8" id="KW-1185">Reference proteome</keyword>
<dbReference type="InterPro" id="IPR002372">
    <property type="entry name" value="PQQ_rpt_dom"/>
</dbReference>
<dbReference type="SUPFAM" id="SSF50998">
    <property type="entry name" value="Quinoprotein alcohol dehydrogenase-like"/>
    <property type="match status" value="1"/>
</dbReference>
<evidence type="ECO:0000313" key="8">
    <source>
        <dbReference type="Proteomes" id="UP001279642"/>
    </source>
</evidence>
<comment type="caution">
    <text evidence="7">The sequence shown here is derived from an EMBL/GenBank/DDBJ whole genome shotgun (WGS) entry which is preliminary data.</text>
</comment>
<evidence type="ECO:0000313" key="7">
    <source>
        <dbReference type="EMBL" id="MDY0885662.1"/>
    </source>
</evidence>
<comment type="similarity">
    <text evidence="2">Belongs to the bacterial PQQ dehydrogenase family.</text>
</comment>
<feature type="region of interest" description="Disordered" evidence="4">
    <location>
        <begin position="649"/>
        <end position="676"/>
    </location>
</feature>
<evidence type="ECO:0000256" key="1">
    <source>
        <dbReference type="ARBA" id="ARBA00001931"/>
    </source>
</evidence>
<comment type="cofactor">
    <cofactor evidence="1">
        <name>pyrroloquinoline quinone</name>
        <dbReference type="ChEBI" id="CHEBI:58442"/>
    </cofactor>
</comment>
<dbReference type="Proteomes" id="UP001279642">
    <property type="component" value="Unassembled WGS sequence"/>
</dbReference>
<dbReference type="InterPro" id="IPR011047">
    <property type="entry name" value="Quinoprotein_ADH-like_sf"/>
</dbReference>
<evidence type="ECO:0000256" key="4">
    <source>
        <dbReference type="SAM" id="MobiDB-lite"/>
    </source>
</evidence>
<dbReference type="PANTHER" id="PTHR32303:SF4">
    <property type="entry name" value="QUINOPROTEIN GLUCOSE DEHYDROGENASE"/>
    <property type="match status" value="1"/>
</dbReference>
<dbReference type="NCBIfam" id="TIGR03074">
    <property type="entry name" value="PQQ_membr_DH"/>
    <property type="match status" value="1"/>
</dbReference>
<feature type="domain" description="Pyrrolo-quinoline quinone repeat" evidence="6">
    <location>
        <begin position="192"/>
        <end position="801"/>
    </location>
</feature>
<gene>
    <name evidence="7" type="ORF">SMD27_22685</name>
</gene>
<name>A0ABU5EH42_9PROT</name>
<dbReference type="InterPro" id="IPR017511">
    <property type="entry name" value="PQQ_mDH"/>
</dbReference>
<accession>A0ABU5EH42</accession>
<dbReference type="PANTHER" id="PTHR32303">
    <property type="entry name" value="QUINOPROTEIN ALCOHOL DEHYDROGENASE (CYTOCHROME C)"/>
    <property type="match status" value="1"/>
</dbReference>
<feature type="transmembrane region" description="Helical" evidence="5">
    <location>
        <begin position="62"/>
        <end position="80"/>
    </location>
</feature>
<evidence type="ECO:0000256" key="5">
    <source>
        <dbReference type="SAM" id="Phobius"/>
    </source>
</evidence>
<dbReference type="InterPro" id="IPR018391">
    <property type="entry name" value="PQQ_b-propeller_rpt"/>
</dbReference>
<sequence length="827" mass="89617">MRFLRSLAVWLLGGFLLIAGLVLGYGGMRLILLGGSWYYIVAGIGFIATSILIFLKRREAPWLYALVVLGTLAWSVWEVGLDWWPLAARGDIVFLVGFCVLVWSFGRWFRAGAIGPEATGGRGGAVALAASLAIAGVVGIISVFIDHHDRPGRLAMETTASSTGGASSASASPASTTAPSATGGALASNGEWTAYGGTHFGQRYSPLDQITPSNADKLQVAWEYHTKDIRSPQDPIETTYEVTPLKVGNLLYICTPHNFVIALDAETGKERWRYDPKLKQSPDLQHLTCRGLSYHTDTSAAATTPCAHRLFMPTADARLLALDAATGKLCEDFGNHGEVDLWRGMPELQAGFYYSTSPPVIADNLVIIGGNVSDNVNVNSPSGVIRAYDAKTGELKWNWDSGNPDNTQPIGPDQHYTRSSPNSWSISSADEQLGLIYIPMGNQPPDQFGAKRSPQTERFSSAIVALDIDTGQMRWVFQTVHHDLWDMDVGSQPSLIDLNTPQGVVPALVAPTKRGDLYVLDRRSGKPIVPVEERTVPRGTVAGDTAAPTQPFSALTFLPPERLQEKDMWGATMFDQLACRVKFRSLRYDGIFTPPSLQGTLVYPGNFGIFDWGGIAVDPVRQIAFANPDYMGFVDRLIPREQFDKEWNERLKKEQPAASEQEEGKAPAFPRSEGGLNPNRGAPFGVDLEPFLSLINLPCQSPPWGYIAGIDLRSGKIAYMHKNGTIRDSSPVPLPFKMGVPSLGGPIITAGGVAFLTSTLDYYIRAYGVSDGKQLWEGRLPAGGQATPMSYWSEASQRQFVIAVAGGHGSLGTRAGDAIIAYALPKP</sequence>
<evidence type="ECO:0000256" key="2">
    <source>
        <dbReference type="ARBA" id="ARBA00008156"/>
    </source>
</evidence>
<feature type="transmembrane region" description="Helical" evidence="5">
    <location>
        <begin position="37"/>
        <end position="55"/>
    </location>
</feature>
<evidence type="ECO:0000259" key="6">
    <source>
        <dbReference type="Pfam" id="PF01011"/>
    </source>
</evidence>
<dbReference type="CDD" id="cd10280">
    <property type="entry name" value="PQQ_mGDH"/>
    <property type="match status" value="1"/>
</dbReference>
<feature type="transmembrane region" description="Helical" evidence="5">
    <location>
        <begin position="7"/>
        <end position="25"/>
    </location>
</feature>
<dbReference type="Gene3D" id="2.140.10.10">
    <property type="entry name" value="Quinoprotein alcohol dehydrogenase-like superfamily"/>
    <property type="match status" value="2"/>
</dbReference>
<dbReference type="EMBL" id="JAXCLW010000012">
    <property type="protein sequence ID" value="MDY0885662.1"/>
    <property type="molecule type" value="Genomic_DNA"/>
</dbReference>
<keyword evidence="3" id="KW-0560">Oxidoreductase</keyword>
<dbReference type="Pfam" id="PF01011">
    <property type="entry name" value="PQQ"/>
    <property type="match status" value="1"/>
</dbReference>
<keyword evidence="5" id="KW-0472">Membrane</keyword>
<dbReference type="SMART" id="SM00564">
    <property type="entry name" value="PQQ"/>
    <property type="match status" value="5"/>
</dbReference>
<feature type="transmembrane region" description="Helical" evidence="5">
    <location>
        <begin position="86"/>
        <end position="105"/>
    </location>
</feature>
<reference evidence="7 8" key="1">
    <citation type="journal article" date="2016" name="Antonie Van Leeuwenhoek">
        <title>Dongia soli sp. nov., isolated from soil from Dokdo, Korea.</title>
        <authorList>
            <person name="Kim D.U."/>
            <person name="Lee H."/>
            <person name="Kim H."/>
            <person name="Kim S.G."/>
            <person name="Ka J.O."/>
        </authorList>
    </citation>
    <scope>NUCLEOTIDE SEQUENCE [LARGE SCALE GENOMIC DNA]</scope>
    <source>
        <strain evidence="7 8">D78</strain>
    </source>
</reference>
<feature type="region of interest" description="Disordered" evidence="4">
    <location>
        <begin position="158"/>
        <end position="183"/>
    </location>
</feature>
<keyword evidence="5" id="KW-1133">Transmembrane helix</keyword>